<keyword evidence="1" id="KW-0808">Transferase</keyword>
<dbReference type="InterPro" id="IPR002123">
    <property type="entry name" value="Plipid/glycerol_acylTrfase"/>
</dbReference>
<evidence type="ECO:0000256" key="2">
    <source>
        <dbReference type="ARBA" id="ARBA00023315"/>
    </source>
</evidence>
<dbReference type="SMART" id="SM00563">
    <property type="entry name" value="PlsC"/>
    <property type="match status" value="1"/>
</dbReference>
<accession>A0A917NN41</accession>
<keyword evidence="5" id="KW-1185">Reference proteome</keyword>
<organism evidence="4 5">
    <name type="scientific">Alicyclobacillus cellulosilyticus</name>
    <dbReference type="NCBI Taxonomy" id="1003997"/>
    <lineage>
        <taxon>Bacteria</taxon>
        <taxon>Bacillati</taxon>
        <taxon>Bacillota</taxon>
        <taxon>Bacilli</taxon>
        <taxon>Bacillales</taxon>
        <taxon>Alicyclobacillaceae</taxon>
        <taxon>Alicyclobacillus</taxon>
    </lineage>
</organism>
<dbReference type="PANTHER" id="PTHR10434:SF11">
    <property type="entry name" value="1-ACYL-SN-GLYCEROL-3-PHOSPHATE ACYLTRANSFERASE"/>
    <property type="match status" value="1"/>
</dbReference>
<feature type="domain" description="Phospholipid/glycerol acyltransferase" evidence="3">
    <location>
        <begin position="44"/>
        <end position="156"/>
    </location>
</feature>
<sequence length="212" mass="23707">MAELHDPRRDGFYRFCRVVVVSYFRLAYRWRVVGAENIPEEGPVILASNHIHNLDPPLIGCCTTRFVHFLAKVELFRWRPLVRLLTYLGGIPVRRGGNDKQAIRRCIEVTAAGGCLCIFPEGHRSRTGRLLPAMPGVVHIARRANCPIVPIAIIGPYRFRGPLTVRIGEPITARPDDTNEALLERLMQRIQALLDEGHADRPSERASGSGSG</sequence>
<dbReference type="Proteomes" id="UP000637695">
    <property type="component" value="Unassembled WGS sequence"/>
</dbReference>
<comment type="caution">
    <text evidence="4">The sequence shown here is derived from an EMBL/GenBank/DDBJ whole genome shotgun (WGS) entry which is preliminary data.</text>
</comment>
<reference evidence="4" key="2">
    <citation type="submission" date="2020-09" db="EMBL/GenBank/DDBJ databases">
        <authorList>
            <person name="Sun Q."/>
            <person name="Ohkuma M."/>
        </authorList>
    </citation>
    <scope>NUCLEOTIDE SEQUENCE</scope>
    <source>
        <strain evidence="4">JCM 18487</strain>
    </source>
</reference>
<proteinExistence type="predicted"/>
<dbReference type="SUPFAM" id="SSF69593">
    <property type="entry name" value="Glycerol-3-phosphate (1)-acyltransferase"/>
    <property type="match status" value="1"/>
</dbReference>
<gene>
    <name evidence="4" type="ORF">GCM10010885_19350</name>
</gene>
<evidence type="ECO:0000313" key="4">
    <source>
        <dbReference type="EMBL" id="GGJ10274.1"/>
    </source>
</evidence>
<dbReference type="EMBL" id="BMOY01000032">
    <property type="protein sequence ID" value="GGJ10274.1"/>
    <property type="molecule type" value="Genomic_DNA"/>
</dbReference>
<name>A0A917NN41_9BACL</name>
<dbReference type="GO" id="GO:0003841">
    <property type="term" value="F:1-acylglycerol-3-phosphate O-acyltransferase activity"/>
    <property type="evidence" value="ECO:0007669"/>
    <property type="project" value="TreeGrafter"/>
</dbReference>
<dbReference type="RefSeq" id="WP_188882734.1">
    <property type="nucleotide sequence ID" value="NZ_BMOY01000032.1"/>
</dbReference>
<keyword evidence="2 4" id="KW-0012">Acyltransferase</keyword>
<dbReference type="AlphaFoldDB" id="A0A917NN41"/>
<protein>
    <submittedName>
        <fullName evidence="4">1-acyl-sn-glycerol-3-phosphate acyltransferase</fullName>
    </submittedName>
</protein>
<evidence type="ECO:0000313" key="5">
    <source>
        <dbReference type="Proteomes" id="UP000637695"/>
    </source>
</evidence>
<dbReference type="CDD" id="cd07989">
    <property type="entry name" value="LPLAT_AGPAT-like"/>
    <property type="match status" value="1"/>
</dbReference>
<evidence type="ECO:0000259" key="3">
    <source>
        <dbReference type="SMART" id="SM00563"/>
    </source>
</evidence>
<reference evidence="4" key="1">
    <citation type="journal article" date="2014" name="Int. J. Syst. Evol. Microbiol.">
        <title>Complete genome sequence of Corynebacterium casei LMG S-19264T (=DSM 44701T), isolated from a smear-ripened cheese.</title>
        <authorList>
            <consortium name="US DOE Joint Genome Institute (JGI-PGF)"/>
            <person name="Walter F."/>
            <person name="Albersmeier A."/>
            <person name="Kalinowski J."/>
            <person name="Ruckert C."/>
        </authorList>
    </citation>
    <scope>NUCLEOTIDE SEQUENCE</scope>
    <source>
        <strain evidence="4">JCM 18487</strain>
    </source>
</reference>
<evidence type="ECO:0000256" key="1">
    <source>
        <dbReference type="ARBA" id="ARBA00022679"/>
    </source>
</evidence>
<dbReference type="GO" id="GO:0006654">
    <property type="term" value="P:phosphatidic acid biosynthetic process"/>
    <property type="evidence" value="ECO:0007669"/>
    <property type="project" value="TreeGrafter"/>
</dbReference>
<dbReference type="PANTHER" id="PTHR10434">
    <property type="entry name" value="1-ACYL-SN-GLYCEROL-3-PHOSPHATE ACYLTRANSFERASE"/>
    <property type="match status" value="1"/>
</dbReference>
<dbReference type="Pfam" id="PF01553">
    <property type="entry name" value="Acyltransferase"/>
    <property type="match status" value="1"/>
</dbReference>